<dbReference type="SUPFAM" id="SSF109604">
    <property type="entry name" value="HD-domain/PDEase-like"/>
    <property type="match status" value="1"/>
</dbReference>
<dbReference type="Proteomes" id="UP000428328">
    <property type="component" value="Chromosome"/>
</dbReference>
<dbReference type="InterPro" id="IPR003607">
    <property type="entry name" value="HD/PDEase_dom"/>
</dbReference>
<dbReference type="AlphaFoldDB" id="A0A6I6JI98"/>
<reference evidence="2 3" key="1">
    <citation type="submission" date="2019-11" db="EMBL/GenBank/DDBJ databases">
        <authorList>
            <person name="Zheng R.K."/>
            <person name="Sun C.M."/>
        </authorList>
    </citation>
    <scope>NUCLEOTIDE SEQUENCE [LARGE SCALE GENOMIC DNA]</scope>
    <source>
        <strain evidence="2 3">SRB007</strain>
    </source>
</reference>
<dbReference type="PANTHER" id="PTHR43155">
    <property type="entry name" value="CYCLIC DI-GMP PHOSPHODIESTERASE PA4108-RELATED"/>
    <property type="match status" value="1"/>
</dbReference>
<dbReference type="SMART" id="SM00471">
    <property type="entry name" value="HDc"/>
    <property type="match status" value="1"/>
</dbReference>
<evidence type="ECO:0000313" key="3">
    <source>
        <dbReference type="Proteomes" id="UP000428328"/>
    </source>
</evidence>
<organism evidence="2 3">
    <name type="scientific">Pseudodesulfovibrio cashew</name>
    <dbReference type="NCBI Taxonomy" id="2678688"/>
    <lineage>
        <taxon>Bacteria</taxon>
        <taxon>Pseudomonadati</taxon>
        <taxon>Thermodesulfobacteriota</taxon>
        <taxon>Desulfovibrionia</taxon>
        <taxon>Desulfovibrionales</taxon>
        <taxon>Desulfovibrionaceae</taxon>
    </lineage>
</organism>
<sequence>MPEYRISVDLLRPGVFIRLERTSWFDHPFLFSKFKIKDEEQIALLRELGIVSVICIPSRSDVPPLKPAERKAAPPKPEKRLKQEVIDHLWEVKKERTRRLREKKERIARCEEKFTSCIRDFDNILKGVLGGNAGAVEESIAFVDRLSDNFLDDRESTLHLMNVVDQGEAAYSHPMNVALLSMMVGKEAKLSREAMVSLGLGALFHDIGKERIPKKLLKKRGQLTKPEQEILNRHAAEGAALIAKVEEFSEDVARIVAQHHERADGSGFPLGLGNGRIDKLASIVAIADTYDNHTNSMDPNASLTPYLALSYMFGQQKQLFDVEMLALFIRCLGVYPPGTVVELSNGSVGMVMSVNPKNQLNPSVVLYDEEVPKKEALIVDLAEEPELRVEKSIRLGHLPQAVLDYLSPRTKITYFVDPNGG</sequence>
<proteinExistence type="predicted"/>
<dbReference type="PROSITE" id="PS51832">
    <property type="entry name" value="HD_GYP"/>
    <property type="match status" value="1"/>
</dbReference>
<dbReference type="Pfam" id="PF11871">
    <property type="entry name" value="DUF3391"/>
    <property type="match status" value="1"/>
</dbReference>
<gene>
    <name evidence="2" type="ORF">GM415_01725</name>
</gene>
<evidence type="ECO:0000313" key="2">
    <source>
        <dbReference type="EMBL" id="QGY41951.1"/>
    </source>
</evidence>
<accession>A0A6I6JI98</accession>
<dbReference type="Pfam" id="PF13487">
    <property type="entry name" value="HD_5"/>
    <property type="match status" value="1"/>
</dbReference>
<dbReference type="InterPro" id="IPR006675">
    <property type="entry name" value="HDIG_dom"/>
</dbReference>
<dbReference type="InterPro" id="IPR021812">
    <property type="entry name" value="DUF3391"/>
</dbReference>
<dbReference type="Gene3D" id="1.10.3210.10">
    <property type="entry name" value="Hypothetical protein af1432"/>
    <property type="match status" value="1"/>
</dbReference>
<feature type="domain" description="HD-GYP" evidence="1">
    <location>
        <begin position="144"/>
        <end position="344"/>
    </location>
</feature>
<dbReference type="NCBIfam" id="TIGR00277">
    <property type="entry name" value="HDIG"/>
    <property type="match status" value="1"/>
</dbReference>
<dbReference type="KEGG" id="psel:GM415_01725"/>
<dbReference type="InterPro" id="IPR037522">
    <property type="entry name" value="HD_GYP_dom"/>
</dbReference>
<dbReference type="CDD" id="cd00077">
    <property type="entry name" value="HDc"/>
    <property type="match status" value="1"/>
</dbReference>
<dbReference type="PANTHER" id="PTHR43155:SF2">
    <property type="entry name" value="CYCLIC DI-GMP PHOSPHODIESTERASE PA4108"/>
    <property type="match status" value="1"/>
</dbReference>
<name>A0A6I6JI98_9BACT</name>
<protein>
    <submittedName>
        <fullName evidence="2">DUF3391 domain-containing protein</fullName>
    </submittedName>
</protein>
<dbReference type="EMBL" id="CP046400">
    <property type="protein sequence ID" value="QGY41951.1"/>
    <property type="molecule type" value="Genomic_DNA"/>
</dbReference>
<evidence type="ECO:0000259" key="1">
    <source>
        <dbReference type="PROSITE" id="PS51832"/>
    </source>
</evidence>
<keyword evidence="3" id="KW-1185">Reference proteome</keyword>